<feature type="transmembrane region" description="Helical" evidence="1">
    <location>
        <begin position="99"/>
        <end position="129"/>
    </location>
</feature>
<sequence length="235" mass="24111">MTMLRATIGAEWIKLWTTRTVWWALTAALLLMAAGAGQYALYARNGDIDATSAAEVAALGLSFAQLAFVALAATVMTGEYSAGTIRATFTWTPSRPRLLLAKSVVVAAVTLVAGTVVGFVGTLVAAAILDDGSLGATAPKMGLYLALLGVFAVGLGAALRGPVVTLVVLLMLIVVVPPLLQIPDVGALNAVADAMPGVAGERFLTGNSYAGLLIVTAWAVAAFVIGARELNRRDA</sequence>
<keyword evidence="3" id="KW-1185">Reference proteome</keyword>
<accession>A0ABT4B5K5</accession>
<dbReference type="EMBL" id="JAPNTZ010000010">
    <property type="protein sequence ID" value="MCY1141788.1"/>
    <property type="molecule type" value="Genomic_DNA"/>
</dbReference>
<name>A0ABT4B5K5_9ACTN</name>
<keyword evidence="1" id="KW-1133">Transmembrane helix</keyword>
<reference evidence="2" key="1">
    <citation type="submission" date="2022-11" db="EMBL/GenBank/DDBJ databases">
        <authorList>
            <person name="Somphong A."/>
            <person name="Phongsopitanun W."/>
        </authorList>
    </citation>
    <scope>NUCLEOTIDE SEQUENCE</scope>
    <source>
        <strain evidence="2">Pm04-4</strain>
    </source>
</reference>
<dbReference type="Proteomes" id="UP001151002">
    <property type="component" value="Unassembled WGS sequence"/>
</dbReference>
<feature type="transmembrane region" description="Helical" evidence="1">
    <location>
        <begin position="141"/>
        <end position="159"/>
    </location>
</feature>
<feature type="transmembrane region" description="Helical" evidence="1">
    <location>
        <begin position="56"/>
        <end position="78"/>
    </location>
</feature>
<proteinExistence type="predicted"/>
<feature type="transmembrane region" description="Helical" evidence="1">
    <location>
        <begin position="208"/>
        <end position="227"/>
    </location>
</feature>
<dbReference type="Pfam" id="PF12730">
    <property type="entry name" value="ABC2_membrane_4"/>
    <property type="match status" value="1"/>
</dbReference>
<evidence type="ECO:0000313" key="2">
    <source>
        <dbReference type="EMBL" id="MCY1141788.1"/>
    </source>
</evidence>
<evidence type="ECO:0000256" key="1">
    <source>
        <dbReference type="SAM" id="Phobius"/>
    </source>
</evidence>
<evidence type="ECO:0000313" key="3">
    <source>
        <dbReference type="Proteomes" id="UP001151002"/>
    </source>
</evidence>
<feature type="transmembrane region" description="Helical" evidence="1">
    <location>
        <begin position="21"/>
        <end position="41"/>
    </location>
</feature>
<keyword evidence="1" id="KW-0472">Membrane</keyword>
<gene>
    <name evidence="2" type="ORF">OWR29_27650</name>
</gene>
<comment type="caution">
    <text evidence="2">The sequence shown here is derived from an EMBL/GenBank/DDBJ whole genome shotgun (WGS) entry which is preliminary data.</text>
</comment>
<organism evidence="2 3">
    <name type="scientific">Paractinoplanes pyxinae</name>
    <dbReference type="NCBI Taxonomy" id="2997416"/>
    <lineage>
        <taxon>Bacteria</taxon>
        <taxon>Bacillati</taxon>
        <taxon>Actinomycetota</taxon>
        <taxon>Actinomycetes</taxon>
        <taxon>Micromonosporales</taxon>
        <taxon>Micromonosporaceae</taxon>
        <taxon>Paractinoplanes</taxon>
    </lineage>
</organism>
<protein>
    <submittedName>
        <fullName evidence="2">ABC transporter permease</fullName>
    </submittedName>
</protein>
<feature type="transmembrane region" description="Helical" evidence="1">
    <location>
        <begin position="166"/>
        <end position="188"/>
    </location>
</feature>
<dbReference type="RefSeq" id="WP_267566188.1">
    <property type="nucleotide sequence ID" value="NZ_JAPNTZ010000010.1"/>
</dbReference>
<keyword evidence="1" id="KW-0812">Transmembrane</keyword>